<dbReference type="SUPFAM" id="SSF54631">
    <property type="entry name" value="CBS-domain pair"/>
    <property type="match status" value="1"/>
</dbReference>
<organism evidence="4 5">
    <name type="scientific">Phocicoccus schoeneichii</name>
    <dbReference type="NCBI Taxonomy" id="1812261"/>
    <lineage>
        <taxon>Bacteria</taxon>
        <taxon>Bacillati</taxon>
        <taxon>Bacillota</taxon>
        <taxon>Bacilli</taxon>
        <taxon>Bacillales</taxon>
        <taxon>Salinicoccaceae</taxon>
        <taxon>Phocicoccus</taxon>
    </lineage>
</organism>
<comment type="caution">
    <text evidence="4">The sequence shown here is derived from an EMBL/GenBank/DDBJ whole genome shotgun (WGS) entry which is preliminary data.</text>
</comment>
<dbReference type="PROSITE" id="PS51371">
    <property type="entry name" value="CBS"/>
    <property type="match status" value="2"/>
</dbReference>
<dbReference type="CDD" id="cd04584">
    <property type="entry name" value="CBS_pair_AcuB_like"/>
    <property type="match status" value="1"/>
</dbReference>
<dbReference type="SMART" id="SM00116">
    <property type="entry name" value="CBS"/>
    <property type="match status" value="2"/>
</dbReference>
<evidence type="ECO:0000259" key="3">
    <source>
        <dbReference type="PROSITE" id="PS51371"/>
    </source>
</evidence>
<dbReference type="Pfam" id="PF00571">
    <property type="entry name" value="CBS"/>
    <property type="match status" value="2"/>
</dbReference>
<keyword evidence="5" id="KW-1185">Reference proteome</keyword>
<name>A0A6V7RJ96_9BACL</name>
<proteinExistence type="predicted"/>
<dbReference type="InterPro" id="IPR051257">
    <property type="entry name" value="Diverse_CBS-Domain"/>
</dbReference>
<gene>
    <name evidence="4" type="ORF">JEOSCH030_01467</name>
</gene>
<evidence type="ECO:0000313" key="4">
    <source>
        <dbReference type="EMBL" id="CAD2078170.1"/>
    </source>
</evidence>
<feature type="domain" description="CBS" evidence="3">
    <location>
        <begin position="77"/>
        <end position="132"/>
    </location>
</feature>
<evidence type="ECO:0000256" key="2">
    <source>
        <dbReference type="PROSITE-ProRule" id="PRU00703"/>
    </source>
</evidence>
<dbReference type="PANTHER" id="PTHR43080">
    <property type="entry name" value="CBS DOMAIN-CONTAINING PROTEIN CBSX3, MITOCHONDRIAL"/>
    <property type="match status" value="1"/>
</dbReference>
<dbReference type="InterPro" id="IPR045865">
    <property type="entry name" value="ACT-like_dom_sf"/>
</dbReference>
<dbReference type="SUPFAM" id="SSF55021">
    <property type="entry name" value="ACT-like"/>
    <property type="match status" value="1"/>
</dbReference>
<feature type="domain" description="CBS" evidence="3">
    <location>
        <begin position="7"/>
        <end position="64"/>
    </location>
</feature>
<dbReference type="Gene3D" id="3.10.580.10">
    <property type="entry name" value="CBS-domain"/>
    <property type="match status" value="1"/>
</dbReference>
<sequence>MLVKTIMTENVKTLKETDTIEQAMTLMNAYNIRHVPIVDEDRHVVGLVTDKDINLALPSILSQETNVTMNHSLKEIMKKNIISTSEYDFVEELAVDFHQFDLGAVPVVKNRKLIGIVTQTDIMSAFIEITGMKYPGSIIEIDVFDKPGIVHDIGHTMKELKVRIVSITIYDNREKPNHKVVVLKVNAMNPQRAIDALVEKGFNVLNPHRME</sequence>
<reference evidence="4 5" key="1">
    <citation type="submission" date="2020-07" db="EMBL/GenBank/DDBJ databases">
        <authorList>
            <person name="Criscuolo A."/>
        </authorList>
    </citation>
    <scope>NUCLEOTIDE SEQUENCE [LARGE SCALE GENOMIC DNA]</scope>
    <source>
        <strain evidence="5">CIP 111030</strain>
    </source>
</reference>
<keyword evidence="1 2" id="KW-0129">CBS domain</keyword>
<evidence type="ECO:0000313" key="5">
    <source>
        <dbReference type="Proteomes" id="UP000521032"/>
    </source>
</evidence>
<dbReference type="AlphaFoldDB" id="A0A6V7RJ96"/>
<dbReference type="InterPro" id="IPR000644">
    <property type="entry name" value="CBS_dom"/>
</dbReference>
<accession>A0A6V7RJ96</accession>
<protein>
    <submittedName>
        <fullName evidence="4">Inosine 5'-monophosphate dehydrogenase</fullName>
    </submittedName>
</protein>
<evidence type="ECO:0000256" key="1">
    <source>
        <dbReference type="ARBA" id="ARBA00023122"/>
    </source>
</evidence>
<dbReference type="InterPro" id="IPR046342">
    <property type="entry name" value="CBS_dom_sf"/>
</dbReference>
<dbReference type="RefSeq" id="WP_186088271.1">
    <property type="nucleotide sequence ID" value="NZ_BMDB01000001.1"/>
</dbReference>
<dbReference type="PANTHER" id="PTHR43080:SF2">
    <property type="entry name" value="CBS DOMAIN-CONTAINING PROTEIN"/>
    <property type="match status" value="1"/>
</dbReference>
<dbReference type="EMBL" id="CAJEWE010000010">
    <property type="protein sequence ID" value="CAD2078170.1"/>
    <property type="molecule type" value="Genomic_DNA"/>
</dbReference>
<dbReference type="Proteomes" id="UP000521032">
    <property type="component" value="Unassembled WGS sequence"/>
</dbReference>